<keyword evidence="3" id="KW-0805">Transcription regulation</keyword>
<dbReference type="Pfam" id="PF00072">
    <property type="entry name" value="Response_reg"/>
    <property type="match status" value="1"/>
</dbReference>
<keyword evidence="11" id="KW-1185">Reference proteome</keyword>
<dbReference type="PROSITE" id="PS50110">
    <property type="entry name" value="RESPONSE_REGULATORY"/>
    <property type="match status" value="1"/>
</dbReference>
<dbReference type="InterPro" id="IPR003593">
    <property type="entry name" value="AAA+_ATPase"/>
</dbReference>
<dbReference type="CDD" id="cd00009">
    <property type="entry name" value="AAA"/>
    <property type="match status" value="1"/>
</dbReference>
<dbReference type="SMART" id="SM00448">
    <property type="entry name" value="REC"/>
    <property type="match status" value="1"/>
</dbReference>
<dbReference type="SMART" id="SM00382">
    <property type="entry name" value="AAA"/>
    <property type="match status" value="1"/>
</dbReference>
<keyword evidence="4" id="KW-0238">DNA-binding</keyword>
<evidence type="ECO:0000256" key="7">
    <source>
        <dbReference type="SAM" id="MobiDB-lite"/>
    </source>
</evidence>
<dbReference type="InterPro" id="IPR011006">
    <property type="entry name" value="CheY-like_superfamily"/>
</dbReference>
<dbReference type="InterPro" id="IPR002078">
    <property type="entry name" value="Sigma_54_int"/>
</dbReference>
<evidence type="ECO:0000259" key="9">
    <source>
        <dbReference type="PROSITE" id="PS50110"/>
    </source>
</evidence>
<dbReference type="SUPFAM" id="SSF52172">
    <property type="entry name" value="CheY-like"/>
    <property type="match status" value="1"/>
</dbReference>
<sequence length="521" mass="57325">MKRVSKDASRNGTLKDLEASKQVSADKLWYGKQEDLERVLIVEDEVHARTGLTELIESWGYKTEGAADGVEGLEKAIAWNPGIVVTDLKMPRMDGMELLNRIADLPNHMAVVMMTAQGSIESAVEAMRKGAYDYVPKPVDPLRLRTILQNASRQHVDVDTELETIRRRQRETGMLGPLVGTSERMKAVFSLIERIAPSNVSVLVTGESGTGKELVARALHELSSRHKKAFVAVNCAAIPETLIESEIFGHEKGAFTGAVERRAGCFELAEEGTLLLDEIGEMPAATQAKLLRVLEDRKLRRLGSKAETPVDVRVVAATNKDPEQAVAAGELRGDLYYRLNVFNIQMPPLREHLEDVAPIAQKMIGDMNERHNCTVTGLKESLLKKLTAYSWPGNVRELRNTIERATIMAGTGMLGVEHLPPNFGEPGFAPSTTKSGRFSSAAAENASDSSRSSEVERYLEDQNTVRVEVGTTVDEAERQLILKTLMATHNNKTKAAEILGISSKTLQNKLKEYSNNSALVD</sequence>
<feature type="compositionally biased region" description="Low complexity" evidence="7">
    <location>
        <begin position="439"/>
        <end position="450"/>
    </location>
</feature>
<feature type="modified residue" description="4-aspartylphosphate" evidence="6">
    <location>
        <position position="87"/>
    </location>
</feature>
<dbReference type="Proteomes" id="UP000292958">
    <property type="component" value="Unassembled WGS sequence"/>
</dbReference>
<dbReference type="InterPro" id="IPR025662">
    <property type="entry name" value="Sigma_54_int_dom_ATP-bd_1"/>
</dbReference>
<dbReference type="GO" id="GO:0000160">
    <property type="term" value="P:phosphorelay signal transduction system"/>
    <property type="evidence" value="ECO:0007669"/>
    <property type="project" value="InterPro"/>
</dbReference>
<feature type="domain" description="Sigma-54 factor interaction" evidence="8">
    <location>
        <begin position="178"/>
        <end position="407"/>
    </location>
</feature>
<dbReference type="InterPro" id="IPR002197">
    <property type="entry name" value="HTH_Fis"/>
</dbReference>
<dbReference type="Pfam" id="PF00158">
    <property type="entry name" value="Sigma54_activat"/>
    <property type="match status" value="1"/>
</dbReference>
<organism evidence="10 11">
    <name type="scientific">Edaphobacter modestus</name>
    <dbReference type="NCBI Taxonomy" id="388466"/>
    <lineage>
        <taxon>Bacteria</taxon>
        <taxon>Pseudomonadati</taxon>
        <taxon>Acidobacteriota</taxon>
        <taxon>Terriglobia</taxon>
        <taxon>Terriglobales</taxon>
        <taxon>Acidobacteriaceae</taxon>
        <taxon>Edaphobacter</taxon>
    </lineage>
</organism>
<dbReference type="InterPro" id="IPR025944">
    <property type="entry name" value="Sigma_54_int_dom_CS"/>
</dbReference>
<dbReference type="PROSITE" id="PS50045">
    <property type="entry name" value="SIGMA54_INTERACT_4"/>
    <property type="match status" value="1"/>
</dbReference>
<dbReference type="GO" id="GO:0005524">
    <property type="term" value="F:ATP binding"/>
    <property type="evidence" value="ECO:0007669"/>
    <property type="project" value="UniProtKB-KW"/>
</dbReference>
<reference evidence="10 11" key="1">
    <citation type="submission" date="2019-02" db="EMBL/GenBank/DDBJ databases">
        <title>Genomic Encyclopedia of Archaeal and Bacterial Type Strains, Phase II (KMG-II): from individual species to whole genera.</title>
        <authorList>
            <person name="Goeker M."/>
        </authorList>
    </citation>
    <scope>NUCLEOTIDE SEQUENCE [LARGE SCALE GENOMIC DNA]</scope>
    <source>
        <strain evidence="10 11">DSM 18101</strain>
    </source>
</reference>
<evidence type="ECO:0000256" key="2">
    <source>
        <dbReference type="ARBA" id="ARBA00022840"/>
    </source>
</evidence>
<evidence type="ECO:0000313" key="11">
    <source>
        <dbReference type="Proteomes" id="UP000292958"/>
    </source>
</evidence>
<dbReference type="InterPro" id="IPR027417">
    <property type="entry name" value="P-loop_NTPase"/>
</dbReference>
<dbReference type="PRINTS" id="PR01590">
    <property type="entry name" value="HTHFIS"/>
</dbReference>
<dbReference type="PROSITE" id="PS00675">
    <property type="entry name" value="SIGMA54_INTERACT_1"/>
    <property type="match status" value="1"/>
</dbReference>
<evidence type="ECO:0000256" key="5">
    <source>
        <dbReference type="ARBA" id="ARBA00023163"/>
    </source>
</evidence>
<feature type="region of interest" description="Disordered" evidence="7">
    <location>
        <begin position="421"/>
        <end position="457"/>
    </location>
</feature>
<keyword evidence="2" id="KW-0067">ATP-binding</keyword>
<feature type="domain" description="Response regulatory" evidence="9">
    <location>
        <begin position="38"/>
        <end position="152"/>
    </location>
</feature>
<dbReference type="EMBL" id="SHKW01000001">
    <property type="protein sequence ID" value="RZU43320.1"/>
    <property type="molecule type" value="Genomic_DNA"/>
</dbReference>
<dbReference type="InterPro" id="IPR058031">
    <property type="entry name" value="AAA_lid_NorR"/>
</dbReference>
<dbReference type="SUPFAM" id="SSF46689">
    <property type="entry name" value="Homeodomain-like"/>
    <property type="match status" value="1"/>
</dbReference>
<dbReference type="Pfam" id="PF02954">
    <property type="entry name" value="HTH_8"/>
    <property type="match status" value="1"/>
</dbReference>
<dbReference type="GO" id="GO:0006355">
    <property type="term" value="P:regulation of DNA-templated transcription"/>
    <property type="evidence" value="ECO:0007669"/>
    <property type="project" value="InterPro"/>
</dbReference>
<dbReference type="FunFam" id="3.40.50.300:FF:000006">
    <property type="entry name" value="DNA-binding transcriptional regulator NtrC"/>
    <property type="match status" value="1"/>
</dbReference>
<dbReference type="Gene3D" id="1.10.10.60">
    <property type="entry name" value="Homeodomain-like"/>
    <property type="match status" value="1"/>
</dbReference>
<evidence type="ECO:0000259" key="8">
    <source>
        <dbReference type="PROSITE" id="PS50045"/>
    </source>
</evidence>
<dbReference type="SUPFAM" id="SSF52540">
    <property type="entry name" value="P-loop containing nucleoside triphosphate hydrolases"/>
    <property type="match status" value="1"/>
</dbReference>
<dbReference type="PANTHER" id="PTHR32071">
    <property type="entry name" value="TRANSCRIPTIONAL REGULATORY PROTEIN"/>
    <property type="match status" value="1"/>
</dbReference>
<keyword evidence="5" id="KW-0804">Transcription</keyword>
<name>A0A4Q7YZN5_9BACT</name>
<dbReference type="Gene3D" id="3.40.50.300">
    <property type="entry name" value="P-loop containing nucleotide triphosphate hydrolases"/>
    <property type="match status" value="1"/>
</dbReference>
<dbReference type="Gene3D" id="1.10.8.60">
    <property type="match status" value="1"/>
</dbReference>
<dbReference type="Gene3D" id="3.40.50.2300">
    <property type="match status" value="1"/>
</dbReference>
<dbReference type="InterPro" id="IPR009057">
    <property type="entry name" value="Homeodomain-like_sf"/>
</dbReference>
<dbReference type="InterPro" id="IPR001789">
    <property type="entry name" value="Sig_transdc_resp-reg_receiver"/>
</dbReference>
<dbReference type="AlphaFoldDB" id="A0A4Q7YZN5"/>
<evidence type="ECO:0000256" key="6">
    <source>
        <dbReference type="PROSITE-ProRule" id="PRU00169"/>
    </source>
</evidence>
<dbReference type="Pfam" id="PF25601">
    <property type="entry name" value="AAA_lid_14"/>
    <property type="match status" value="1"/>
</dbReference>
<protein>
    <submittedName>
        <fullName evidence="10">Two component Fis family sigma54 specific transcriptional regulator</fullName>
    </submittedName>
</protein>
<dbReference type="PANTHER" id="PTHR32071:SF113">
    <property type="entry name" value="ALGINATE BIOSYNTHESIS TRANSCRIPTIONAL REGULATORY PROTEIN ALGB"/>
    <property type="match status" value="1"/>
</dbReference>
<keyword evidence="6" id="KW-0597">Phosphoprotein</keyword>
<comment type="caution">
    <text evidence="10">The sequence shown here is derived from an EMBL/GenBank/DDBJ whole genome shotgun (WGS) entry which is preliminary data.</text>
</comment>
<evidence type="ECO:0000256" key="1">
    <source>
        <dbReference type="ARBA" id="ARBA00022741"/>
    </source>
</evidence>
<dbReference type="PROSITE" id="PS00676">
    <property type="entry name" value="SIGMA54_INTERACT_2"/>
    <property type="match status" value="1"/>
</dbReference>
<dbReference type="GO" id="GO:0043565">
    <property type="term" value="F:sequence-specific DNA binding"/>
    <property type="evidence" value="ECO:0007669"/>
    <property type="project" value="InterPro"/>
</dbReference>
<dbReference type="PROSITE" id="PS00688">
    <property type="entry name" value="SIGMA54_INTERACT_3"/>
    <property type="match status" value="1"/>
</dbReference>
<dbReference type="InterPro" id="IPR025943">
    <property type="entry name" value="Sigma_54_int_dom_ATP-bd_2"/>
</dbReference>
<evidence type="ECO:0000256" key="4">
    <source>
        <dbReference type="ARBA" id="ARBA00023125"/>
    </source>
</evidence>
<keyword evidence="1" id="KW-0547">Nucleotide-binding</keyword>
<proteinExistence type="predicted"/>
<evidence type="ECO:0000256" key="3">
    <source>
        <dbReference type="ARBA" id="ARBA00023015"/>
    </source>
</evidence>
<gene>
    <name evidence="10" type="ORF">BDD14_4978</name>
</gene>
<evidence type="ECO:0000313" key="10">
    <source>
        <dbReference type="EMBL" id="RZU43320.1"/>
    </source>
</evidence>
<accession>A0A4Q7YZN5</accession>